<gene>
    <name evidence="2" type="ORF">AKL02_014955</name>
</gene>
<proteinExistence type="predicted"/>
<dbReference type="SUPFAM" id="SSF48452">
    <property type="entry name" value="TPR-like"/>
    <property type="match status" value="1"/>
</dbReference>
<keyword evidence="3" id="KW-1185">Reference proteome</keyword>
<dbReference type="Gene3D" id="1.25.40.10">
    <property type="entry name" value="Tetratricopeptide repeat domain"/>
    <property type="match status" value="1"/>
</dbReference>
<dbReference type="InterPro" id="IPR057574">
    <property type="entry name" value="nSTAND_NTPase5_dom"/>
</dbReference>
<dbReference type="InterPro" id="IPR012340">
    <property type="entry name" value="NA-bd_OB-fold"/>
</dbReference>
<accession>A0ABX6YY20</accession>
<evidence type="ECO:0000313" key="3">
    <source>
        <dbReference type="Proteomes" id="UP000192422"/>
    </source>
</evidence>
<dbReference type="SUPFAM" id="SSF50249">
    <property type="entry name" value="Nucleic acid-binding proteins"/>
    <property type="match status" value="1"/>
</dbReference>
<dbReference type="Pfam" id="PF13289">
    <property type="entry name" value="SIR2_2"/>
    <property type="match status" value="1"/>
</dbReference>
<dbReference type="InterPro" id="IPR027417">
    <property type="entry name" value="P-loop_NTPase"/>
</dbReference>
<sequence>MSKESKTLPHTLVEAVKDSRAVLVLGAGASLECKNNKGNRPPDSAKLRNILAKKFLGKDKDDRDLAMVSEISISAGAGEVQVFEELSRSLSGFEPSDAHKQVAEFKWRGIATTNYDTILEQAYSSSAVAKQHLLPFVKDAEPYDDRLRAYQDPLPYLKLHGCLNHRLDKEIPLILSHEHYHRYKANRSTLMARLTQWAQHSVLIFIGYKIADAHIRSLVYDIDPGRRPQWYIVTPGADEHDEQYWLTKNIQIVRMKFGDFMSCLDSEVPALFRGLTPPDNSRAEPITKHFRTEAQGSDALKKSLEIDLDFVHSGMPFDEVDAKSFYSGFENGWAGIFRKFDFARKTGEKILYDALDRNDAPEQRFFLLQGAGGSGKTIALKRAAHDAAVILDEPVLWLKENGALHPEIFEELYDLTGLRWNLFVDHVALHSDALQHLLDRLRSKRIPITIIASEREADWTTYCSRLEKDHPPDIYSLRSLTEREAEDLVDLLERHKCLGMLQSKTREERIAAFMAEDRSDRQLLVALHELTLGKPFEDIILEEYERVQPEAARRLYLDIATMHQFSVTARAGAISRISAIRFDDFEEKFFEPLRGLVRVIEDRYTGDKGYASRHSRIAKIVFGVSCSTDEEKSAQFSRILGGLDAGFSSDKRILEGICKGRSLAQMFRDVEHGRVIFDAATSASPTSAFLYQQGAIFEYSHRKGNLDRAQELAETAQAIDGNNHVYIHTLAEVARRKANEATSKIRADQLRGVARSYLNDIWIKDDARKDLSFCNLLIDETFSQLKQLHPDSKEYEFVEFDTKVDETVSRLRKAQQDHPNESEFPAAESRLWQMLGESELARKSLERAAKAKPRNSGIFIRLSRIVNRKDGVERAVDILQAGLDKFPSDKTIHFEMAKLLLTLDDVDVGRVEFCLRSSFSSEDHNFEARFLMAEFLFWCGEVEQAKQLFEHIDQRAPEGFRRLAPKINDEVTEKLGQYAGTVSGRSERYFFIRFGGYPGRIFANISDLTDCAYEDLRDGSAVRFRLRFNRKGPVAYQIVLSK</sequence>
<evidence type="ECO:0000313" key="2">
    <source>
        <dbReference type="EMBL" id="QPZ92055.1"/>
    </source>
</evidence>
<organism evidence="2 3">
    <name type="scientific">Thioclava electrotropha</name>
    <dbReference type="NCBI Taxonomy" id="1549850"/>
    <lineage>
        <taxon>Bacteria</taxon>
        <taxon>Pseudomonadati</taxon>
        <taxon>Pseudomonadota</taxon>
        <taxon>Alphaproteobacteria</taxon>
        <taxon>Rhodobacterales</taxon>
        <taxon>Paracoccaceae</taxon>
        <taxon>Thioclava</taxon>
    </lineage>
</organism>
<dbReference type="Proteomes" id="UP000192422">
    <property type="component" value="Chromosome"/>
</dbReference>
<name>A0ABX6YY20_9RHOB</name>
<feature type="domain" description="Novel STAND NTPase 5" evidence="1">
    <location>
        <begin position="324"/>
        <end position="465"/>
    </location>
</feature>
<evidence type="ECO:0000259" key="1">
    <source>
        <dbReference type="Pfam" id="PF25199"/>
    </source>
</evidence>
<protein>
    <recommendedName>
        <fullName evidence="1">Novel STAND NTPase 5 domain-containing protein</fullName>
    </recommendedName>
</protein>
<dbReference type="EMBL" id="CP053562">
    <property type="protein sequence ID" value="QPZ92055.1"/>
    <property type="molecule type" value="Genomic_DNA"/>
</dbReference>
<dbReference type="SUPFAM" id="SSF52540">
    <property type="entry name" value="P-loop containing nucleoside triphosphate hydrolases"/>
    <property type="match status" value="1"/>
</dbReference>
<dbReference type="Pfam" id="PF25199">
    <property type="entry name" value="nSTAND_NTPase5"/>
    <property type="match status" value="1"/>
</dbReference>
<reference evidence="2 3" key="1">
    <citation type="submission" date="2020-05" db="EMBL/GenBank/DDBJ databases">
        <title>Thioclava electrotropha strain Elox9 finished genome.</title>
        <authorList>
            <person name="Rowe A.R."/>
            <person name="Wilbanks E.G."/>
        </authorList>
    </citation>
    <scope>NUCLEOTIDE SEQUENCE [LARGE SCALE GENOMIC DNA]</scope>
    <source>
        <strain evidence="2 3">Elox9</strain>
    </source>
</reference>
<dbReference type="RefSeq" id="WP_083079911.1">
    <property type="nucleotide sequence ID" value="NZ_CP053562.1"/>
</dbReference>
<dbReference type="InterPro" id="IPR011990">
    <property type="entry name" value="TPR-like_helical_dom_sf"/>
</dbReference>